<reference evidence="4 6" key="1">
    <citation type="submission" date="2020-01" db="EMBL/GenBank/DDBJ databases">
        <authorList>
            <consortium name="DOE Joint Genome Institute"/>
            <person name="Haridas S."/>
            <person name="Albert R."/>
            <person name="Binder M."/>
            <person name="Bloem J."/>
            <person name="Labutti K."/>
            <person name="Salamov A."/>
            <person name="Andreopoulos B."/>
            <person name="Baker S.E."/>
            <person name="Barry K."/>
            <person name="Bills G."/>
            <person name="Bluhm B.H."/>
            <person name="Cannon C."/>
            <person name="Castanera R."/>
            <person name="Culley D.E."/>
            <person name="Daum C."/>
            <person name="Ezra D."/>
            <person name="Gonzalez J.B."/>
            <person name="Henrissat B."/>
            <person name="Kuo A."/>
            <person name="Liang C."/>
            <person name="Lipzen A."/>
            <person name="Lutzoni F."/>
            <person name="Magnuson J."/>
            <person name="Mondo S."/>
            <person name="Nolan M."/>
            <person name="Ohm R."/>
            <person name="Pangilinan J."/>
            <person name="Park H.-J."/>
            <person name="Ramirez L."/>
            <person name="Alfaro M."/>
            <person name="Sun H."/>
            <person name="Tritt A."/>
            <person name="Yoshinaga Y."/>
            <person name="Zwiers L.-H."/>
            <person name="Turgeon B.G."/>
            <person name="Goodwin S.B."/>
            <person name="Spatafora J.W."/>
            <person name="Crous P.W."/>
            <person name="Grigoriev I.V."/>
        </authorList>
    </citation>
    <scope>NUCLEOTIDE SEQUENCE</scope>
    <source>
        <strain evidence="4 6">CBS 781.70</strain>
    </source>
</reference>
<dbReference type="OrthoDB" id="433474at2759"/>
<evidence type="ECO:0000313" key="6">
    <source>
        <dbReference type="RefSeq" id="XP_033538949.1"/>
    </source>
</evidence>
<dbReference type="InterPro" id="IPR013094">
    <property type="entry name" value="AB_hydrolase_3"/>
</dbReference>
<feature type="region of interest" description="Disordered" evidence="2">
    <location>
        <begin position="1"/>
        <end position="20"/>
    </location>
</feature>
<keyword evidence="5" id="KW-1185">Reference proteome</keyword>
<dbReference type="InterPro" id="IPR029058">
    <property type="entry name" value="AB_hydrolase_fold"/>
</dbReference>
<organism evidence="4">
    <name type="scientific">Eremomyces bilateralis CBS 781.70</name>
    <dbReference type="NCBI Taxonomy" id="1392243"/>
    <lineage>
        <taxon>Eukaryota</taxon>
        <taxon>Fungi</taxon>
        <taxon>Dikarya</taxon>
        <taxon>Ascomycota</taxon>
        <taxon>Pezizomycotina</taxon>
        <taxon>Dothideomycetes</taxon>
        <taxon>Dothideomycetes incertae sedis</taxon>
        <taxon>Eremomycetales</taxon>
        <taxon>Eremomycetaceae</taxon>
        <taxon>Eremomyces</taxon>
    </lineage>
</organism>
<dbReference type="Pfam" id="PF07859">
    <property type="entry name" value="Abhydrolase_3"/>
    <property type="match status" value="1"/>
</dbReference>
<reference evidence="6" key="3">
    <citation type="submission" date="2025-04" db="UniProtKB">
        <authorList>
            <consortium name="RefSeq"/>
        </authorList>
    </citation>
    <scope>IDENTIFICATION</scope>
    <source>
        <strain evidence="6">CBS 781.70</strain>
    </source>
</reference>
<dbReference type="EMBL" id="ML975149">
    <property type="protein sequence ID" value="KAF1817318.1"/>
    <property type="molecule type" value="Genomic_DNA"/>
</dbReference>
<reference evidence="6" key="2">
    <citation type="submission" date="2020-04" db="EMBL/GenBank/DDBJ databases">
        <authorList>
            <consortium name="NCBI Genome Project"/>
        </authorList>
    </citation>
    <scope>NUCLEOTIDE SEQUENCE</scope>
    <source>
        <strain evidence="6">CBS 781.70</strain>
    </source>
</reference>
<name>A0A6G1GGX0_9PEZI</name>
<protein>
    <submittedName>
        <fullName evidence="4 6">Brefeldin A esterase</fullName>
    </submittedName>
</protein>
<dbReference type="AlphaFoldDB" id="A0A6G1GGX0"/>
<dbReference type="PANTHER" id="PTHR48081">
    <property type="entry name" value="AB HYDROLASE SUPERFAMILY PROTEIN C4A8.06C"/>
    <property type="match status" value="1"/>
</dbReference>
<keyword evidence="1" id="KW-0378">Hydrolase</keyword>
<dbReference type="RefSeq" id="XP_033538949.1">
    <property type="nucleotide sequence ID" value="XM_033678477.1"/>
</dbReference>
<dbReference type="InterPro" id="IPR050300">
    <property type="entry name" value="GDXG_lipolytic_enzyme"/>
</dbReference>
<feature type="domain" description="Alpha/beta hydrolase fold-3" evidence="3">
    <location>
        <begin position="114"/>
        <end position="331"/>
    </location>
</feature>
<sequence>MPPTLPGRLGDSNLSPKTDPRTHARIVEILGPFGACDLPPPVPKMDINDPKSYAEWMVQSEAGLKLVYNSPKSLSVELPPVESSSVTIKGRKGNDIALHIQRPKGVSGPLPAVTYIHGGGMVINEAMLDPHVDWAKAIAASGAISIIVDFRNALPLDPSTSFPAGLHDSVDAILYLHSQRKELGISKLIAQGESGGANLTIAAALSLKQEGKTDVLDGFYALVPYISGAYGKSDEWKLKHLPSLVECDGYMLANDGMAYMARAYEPTGTAEENPLAWPWWATEEDLKGLPPAVINVAELDPLRDEGLDFSRKLRRAGVNVEANIKVGLMHGTEILARDVLETEHLAAARDIVRFANAL</sequence>
<dbReference type="GO" id="GO:0016787">
    <property type="term" value="F:hydrolase activity"/>
    <property type="evidence" value="ECO:0007669"/>
    <property type="project" value="UniProtKB-KW"/>
</dbReference>
<dbReference type="Gene3D" id="3.40.50.1820">
    <property type="entry name" value="alpha/beta hydrolase"/>
    <property type="match status" value="1"/>
</dbReference>
<dbReference type="GeneID" id="54419047"/>
<dbReference type="SUPFAM" id="SSF53474">
    <property type="entry name" value="alpha/beta-Hydrolases"/>
    <property type="match status" value="1"/>
</dbReference>
<evidence type="ECO:0000313" key="5">
    <source>
        <dbReference type="Proteomes" id="UP000504638"/>
    </source>
</evidence>
<evidence type="ECO:0000313" key="4">
    <source>
        <dbReference type="EMBL" id="KAF1817318.1"/>
    </source>
</evidence>
<accession>A0A6G1GGX0</accession>
<dbReference type="Proteomes" id="UP000504638">
    <property type="component" value="Unplaced"/>
</dbReference>
<evidence type="ECO:0000256" key="1">
    <source>
        <dbReference type="ARBA" id="ARBA00022801"/>
    </source>
</evidence>
<proteinExistence type="predicted"/>
<evidence type="ECO:0000259" key="3">
    <source>
        <dbReference type="Pfam" id="PF07859"/>
    </source>
</evidence>
<dbReference type="PANTHER" id="PTHR48081:SF8">
    <property type="entry name" value="ALPHA_BETA HYDROLASE FOLD-3 DOMAIN-CONTAINING PROTEIN-RELATED"/>
    <property type="match status" value="1"/>
</dbReference>
<gene>
    <name evidence="4 6" type="ORF">P152DRAFT_453897</name>
</gene>
<evidence type="ECO:0000256" key="2">
    <source>
        <dbReference type="SAM" id="MobiDB-lite"/>
    </source>
</evidence>